<keyword evidence="1" id="KW-0175">Coiled coil</keyword>
<name>A0A9D2UJC6_9BACT</name>
<sequence length="163" mass="18616">MKHLNFGVMIVVMVMCLVSCSPSPQDKAEALVAETMKTMLYVPESYEPVLTLVDSAFAPSSSQDFAYKFAELINLTSQIKSVKEDVRSSKSAMSWNKRSYSEYKKDEYEESKSEYEMYSAKLEKLTTRMDALRDEVSAMTSDKEREFIGYKVIHRTAPKADLK</sequence>
<dbReference type="Proteomes" id="UP000787625">
    <property type="component" value="Unassembled WGS sequence"/>
</dbReference>
<proteinExistence type="predicted"/>
<accession>A0A9D2UJC6</accession>
<reference evidence="2" key="2">
    <citation type="submission" date="2021-04" db="EMBL/GenBank/DDBJ databases">
        <authorList>
            <person name="Gilroy R."/>
        </authorList>
    </citation>
    <scope>NUCLEOTIDE SEQUENCE</scope>
    <source>
        <strain evidence="2">MalCec1-1739</strain>
    </source>
</reference>
<feature type="coiled-coil region" evidence="1">
    <location>
        <begin position="108"/>
        <end position="142"/>
    </location>
</feature>
<evidence type="ECO:0000256" key="1">
    <source>
        <dbReference type="SAM" id="Coils"/>
    </source>
</evidence>
<gene>
    <name evidence="2" type="ORF">IAA93_07290</name>
</gene>
<evidence type="ECO:0000313" key="3">
    <source>
        <dbReference type="Proteomes" id="UP000787625"/>
    </source>
</evidence>
<dbReference type="EMBL" id="DWUP01000170">
    <property type="protein sequence ID" value="HJD53509.1"/>
    <property type="molecule type" value="Genomic_DNA"/>
</dbReference>
<dbReference type="AlphaFoldDB" id="A0A9D2UJC6"/>
<evidence type="ECO:0000313" key="2">
    <source>
        <dbReference type="EMBL" id="HJD53509.1"/>
    </source>
</evidence>
<organism evidence="2 3">
    <name type="scientific">Candidatus Avibacteroides avistercoris</name>
    <dbReference type="NCBI Taxonomy" id="2840690"/>
    <lineage>
        <taxon>Bacteria</taxon>
        <taxon>Pseudomonadati</taxon>
        <taxon>Bacteroidota</taxon>
        <taxon>Bacteroidia</taxon>
        <taxon>Bacteroidales</taxon>
        <taxon>Bacteroidaceae</taxon>
        <taxon>Bacteroidaceae incertae sedis</taxon>
        <taxon>Candidatus Avibacteroides</taxon>
    </lineage>
</organism>
<protein>
    <submittedName>
        <fullName evidence="2">Uncharacterized protein</fullName>
    </submittedName>
</protein>
<reference evidence="2" key="1">
    <citation type="journal article" date="2021" name="PeerJ">
        <title>Extensive microbial diversity within the chicken gut microbiome revealed by metagenomics and culture.</title>
        <authorList>
            <person name="Gilroy R."/>
            <person name="Ravi A."/>
            <person name="Getino M."/>
            <person name="Pursley I."/>
            <person name="Horton D.L."/>
            <person name="Alikhan N.F."/>
            <person name="Baker D."/>
            <person name="Gharbi K."/>
            <person name="Hall N."/>
            <person name="Watson M."/>
            <person name="Adriaenssens E.M."/>
            <person name="Foster-Nyarko E."/>
            <person name="Jarju S."/>
            <person name="Secka A."/>
            <person name="Antonio M."/>
            <person name="Oren A."/>
            <person name="Chaudhuri R.R."/>
            <person name="La Ragione R."/>
            <person name="Hildebrand F."/>
            <person name="Pallen M.J."/>
        </authorList>
    </citation>
    <scope>NUCLEOTIDE SEQUENCE</scope>
    <source>
        <strain evidence="2">MalCec1-1739</strain>
    </source>
</reference>
<comment type="caution">
    <text evidence="2">The sequence shown here is derived from an EMBL/GenBank/DDBJ whole genome shotgun (WGS) entry which is preliminary data.</text>
</comment>